<reference evidence="1 2" key="1">
    <citation type="journal article" date="2015" name="Proc. Natl. Acad. Sci. U.S.A.">
        <title>The resurrection genome of Boea hygrometrica: A blueprint for survival of dehydration.</title>
        <authorList>
            <person name="Xiao L."/>
            <person name="Yang G."/>
            <person name="Zhang L."/>
            <person name="Yang X."/>
            <person name="Zhao S."/>
            <person name="Ji Z."/>
            <person name="Zhou Q."/>
            <person name="Hu M."/>
            <person name="Wang Y."/>
            <person name="Chen M."/>
            <person name="Xu Y."/>
            <person name="Jin H."/>
            <person name="Xiao X."/>
            <person name="Hu G."/>
            <person name="Bao F."/>
            <person name="Hu Y."/>
            <person name="Wan P."/>
            <person name="Li L."/>
            <person name="Deng X."/>
            <person name="Kuang T."/>
            <person name="Xiang C."/>
            <person name="Zhu J.K."/>
            <person name="Oliver M.J."/>
            <person name="He Y."/>
        </authorList>
    </citation>
    <scope>NUCLEOTIDE SEQUENCE [LARGE SCALE GENOMIC DNA]</scope>
    <source>
        <strain evidence="2">cv. XS01</strain>
    </source>
</reference>
<dbReference type="AlphaFoldDB" id="A0A2Z7BF39"/>
<protein>
    <submittedName>
        <fullName evidence="1">Uncharacterized protein</fullName>
    </submittedName>
</protein>
<dbReference type="Proteomes" id="UP000250235">
    <property type="component" value="Unassembled WGS sequence"/>
</dbReference>
<gene>
    <name evidence="1" type="ORF">F511_05717</name>
</gene>
<accession>A0A2Z7BF39</accession>
<keyword evidence="2" id="KW-1185">Reference proteome</keyword>
<evidence type="ECO:0000313" key="1">
    <source>
        <dbReference type="EMBL" id="KZV30567.1"/>
    </source>
</evidence>
<name>A0A2Z7BF39_9LAMI</name>
<sequence length="134" mass="14761">MLTTDYGHAAHTHELMKLAGRSRSQLAVEHVGGELFGGLEKVIGAHMSGELVPRLRQTRGLGKIVNVSIFFKLVHVTSYFERITITVMKAGIDSYHGPEDDLVAFFATVKYTFSTSIINRSTDLPTVSLKVVDL</sequence>
<organism evidence="1 2">
    <name type="scientific">Dorcoceras hygrometricum</name>
    <dbReference type="NCBI Taxonomy" id="472368"/>
    <lineage>
        <taxon>Eukaryota</taxon>
        <taxon>Viridiplantae</taxon>
        <taxon>Streptophyta</taxon>
        <taxon>Embryophyta</taxon>
        <taxon>Tracheophyta</taxon>
        <taxon>Spermatophyta</taxon>
        <taxon>Magnoliopsida</taxon>
        <taxon>eudicotyledons</taxon>
        <taxon>Gunneridae</taxon>
        <taxon>Pentapetalae</taxon>
        <taxon>asterids</taxon>
        <taxon>lamiids</taxon>
        <taxon>Lamiales</taxon>
        <taxon>Gesneriaceae</taxon>
        <taxon>Didymocarpoideae</taxon>
        <taxon>Trichosporeae</taxon>
        <taxon>Loxocarpinae</taxon>
        <taxon>Dorcoceras</taxon>
    </lineage>
</organism>
<proteinExistence type="predicted"/>
<dbReference type="OrthoDB" id="418495at2759"/>
<dbReference type="EMBL" id="KV008237">
    <property type="protein sequence ID" value="KZV30567.1"/>
    <property type="molecule type" value="Genomic_DNA"/>
</dbReference>
<evidence type="ECO:0000313" key="2">
    <source>
        <dbReference type="Proteomes" id="UP000250235"/>
    </source>
</evidence>